<feature type="compositionally biased region" description="Basic residues" evidence="8">
    <location>
        <begin position="65"/>
        <end position="81"/>
    </location>
</feature>
<dbReference type="RefSeq" id="XP_007879348.1">
    <property type="nucleotide sequence ID" value="XM_007881157.1"/>
</dbReference>
<evidence type="ECO:0000256" key="6">
    <source>
        <dbReference type="ARBA" id="ARBA00023328"/>
    </source>
</evidence>
<feature type="region of interest" description="Disordered" evidence="8">
    <location>
        <begin position="65"/>
        <end position="88"/>
    </location>
</feature>
<dbReference type="GO" id="GO:0007059">
    <property type="term" value="P:chromosome segregation"/>
    <property type="evidence" value="ECO:0007669"/>
    <property type="project" value="TreeGrafter"/>
</dbReference>
<keyword evidence="6" id="KW-0137">Centromere</keyword>
<comment type="similarity">
    <text evidence="7">Belongs to the CENP-W/WIP1 family.</text>
</comment>
<evidence type="ECO:0000256" key="5">
    <source>
        <dbReference type="ARBA" id="ARBA00023242"/>
    </source>
</evidence>
<dbReference type="Proteomes" id="UP000053664">
    <property type="component" value="Unassembled WGS sequence"/>
</dbReference>
<evidence type="ECO:0000256" key="8">
    <source>
        <dbReference type="SAM" id="MobiDB-lite"/>
    </source>
</evidence>
<accession>A0A061H9Y4</accession>
<evidence type="ECO:0000256" key="4">
    <source>
        <dbReference type="ARBA" id="ARBA00022838"/>
    </source>
</evidence>
<dbReference type="CDD" id="cd13732">
    <property type="entry name" value="HFD_CENP-W"/>
    <property type="match status" value="1"/>
</dbReference>
<dbReference type="Gene3D" id="1.10.20.10">
    <property type="entry name" value="Histone, subunit A"/>
    <property type="match status" value="1"/>
</dbReference>
<dbReference type="HOGENOM" id="CLU_2470046_0_0_1"/>
<comment type="subcellular location">
    <subcellularLocation>
        <location evidence="2">Chromosome</location>
        <location evidence="2">Centromere</location>
        <location evidence="2">Kinetochore</location>
    </subcellularLocation>
    <subcellularLocation>
        <location evidence="1">Nucleus</location>
    </subcellularLocation>
</comment>
<evidence type="ECO:0000256" key="3">
    <source>
        <dbReference type="ARBA" id="ARBA00022454"/>
    </source>
</evidence>
<dbReference type="KEGG" id="pfp:PFL1_03638"/>
<proteinExistence type="inferred from homology"/>
<evidence type="ECO:0000256" key="7">
    <source>
        <dbReference type="ARBA" id="ARBA00038432"/>
    </source>
</evidence>
<dbReference type="AlphaFoldDB" id="A0A061H9Y4"/>
<keyword evidence="4" id="KW-0995">Kinetochore</keyword>
<dbReference type="GO" id="GO:0000776">
    <property type="term" value="C:kinetochore"/>
    <property type="evidence" value="ECO:0007669"/>
    <property type="project" value="UniProtKB-KW"/>
</dbReference>
<dbReference type="InterPro" id="IPR052484">
    <property type="entry name" value="CENP-W/WIP1"/>
</dbReference>
<keyword evidence="5" id="KW-0539">Nucleus</keyword>
<keyword evidence="3" id="KW-0158">Chromosome</keyword>
<dbReference type="GO" id="GO:0000278">
    <property type="term" value="P:mitotic cell cycle"/>
    <property type="evidence" value="ECO:0007669"/>
    <property type="project" value="InterPro"/>
</dbReference>
<dbReference type="GO" id="GO:0005654">
    <property type="term" value="C:nucleoplasm"/>
    <property type="evidence" value="ECO:0007669"/>
    <property type="project" value="TreeGrafter"/>
</dbReference>
<reference evidence="9 10" key="1">
    <citation type="journal article" date="2013" name="Plant Cell">
        <title>The transition from a phytopathogenic smut ancestor to an anamorphic biocontrol agent deciphered by comparative whole-genome analysis.</title>
        <authorList>
            <person name="Lefebvre F."/>
            <person name="Joly D.L."/>
            <person name="Labbe C."/>
            <person name="Teichmann B."/>
            <person name="Linning R."/>
            <person name="Belzile F."/>
            <person name="Bakkeren G."/>
            <person name="Belanger R.R."/>
        </authorList>
    </citation>
    <scope>NUCLEOTIDE SEQUENCE [LARGE SCALE GENOMIC DNA]</scope>
    <source>
        <strain evidence="9 10">PF-1</strain>
    </source>
</reference>
<dbReference type="EMBL" id="KE361633">
    <property type="protein sequence ID" value="EPQ28835.1"/>
    <property type="molecule type" value="Genomic_DNA"/>
</dbReference>
<dbReference type="InterPro" id="IPR028847">
    <property type="entry name" value="CENP-W"/>
</dbReference>
<dbReference type="OrthoDB" id="2543597at2759"/>
<dbReference type="PANTHER" id="PTHR34832:SF1">
    <property type="entry name" value="CENTROMERE PROTEIN W"/>
    <property type="match status" value="1"/>
</dbReference>
<dbReference type="PANTHER" id="PTHR34832">
    <property type="entry name" value="CENTROMERE PROTEIN W"/>
    <property type="match status" value="1"/>
</dbReference>
<evidence type="ECO:0000313" key="9">
    <source>
        <dbReference type="EMBL" id="EPQ28835.1"/>
    </source>
</evidence>
<dbReference type="GeneID" id="19317746"/>
<protein>
    <recommendedName>
        <fullName evidence="11">Transcription factor CBF/NF-Y/archaeal histone domain-containing protein</fullName>
    </recommendedName>
</protein>
<dbReference type="GO" id="GO:0046982">
    <property type="term" value="F:protein heterodimerization activity"/>
    <property type="evidence" value="ECO:0007669"/>
    <property type="project" value="InterPro"/>
</dbReference>
<evidence type="ECO:0000313" key="10">
    <source>
        <dbReference type="Proteomes" id="UP000053664"/>
    </source>
</evidence>
<dbReference type="GO" id="GO:0003677">
    <property type="term" value="F:DNA binding"/>
    <property type="evidence" value="ECO:0007669"/>
    <property type="project" value="InterPro"/>
</dbReference>
<evidence type="ECO:0000256" key="1">
    <source>
        <dbReference type="ARBA" id="ARBA00004123"/>
    </source>
</evidence>
<organism evidence="9 10">
    <name type="scientific">Pseudozyma flocculosa PF-1</name>
    <dbReference type="NCBI Taxonomy" id="1277687"/>
    <lineage>
        <taxon>Eukaryota</taxon>
        <taxon>Fungi</taxon>
        <taxon>Dikarya</taxon>
        <taxon>Basidiomycota</taxon>
        <taxon>Ustilaginomycotina</taxon>
        <taxon>Ustilaginomycetes</taxon>
        <taxon>Ustilaginales</taxon>
        <taxon>Ustilaginaceae</taxon>
        <taxon>Pseudozyma</taxon>
    </lineage>
</organism>
<name>A0A061H9Y4_9BASI</name>
<sequence length="88" mass="9974">MKLPPRSLVKRLIRSHLPASARLSKNADLYIALAFLLYMQRLANETRLTHQIDLSNGIRGPLAKRHVAGARRRSTRNKRNTACRMVAA</sequence>
<dbReference type="eggNOG" id="ENOG502TJAZ">
    <property type="taxonomic scope" value="Eukaryota"/>
</dbReference>
<dbReference type="GO" id="GO:0051382">
    <property type="term" value="P:kinetochore assembly"/>
    <property type="evidence" value="ECO:0007669"/>
    <property type="project" value="InterPro"/>
</dbReference>
<dbReference type="Pfam" id="PF15510">
    <property type="entry name" value="CENP-W"/>
    <property type="match status" value="1"/>
</dbReference>
<evidence type="ECO:0000256" key="2">
    <source>
        <dbReference type="ARBA" id="ARBA00004629"/>
    </source>
</evidence>
<dbReference type="InterPro" id="IPR009072">
    <property type="entry name" value="Histone-fold"/>
</dbReference>
<evidence type="ECO:0008006" key="11">
    <source>
        <dbReference type="Google" id="ProtNLM"/>
    </source>
</evidence>
<gene>
    <name evidence="9" type="ORF">PFL1_03638</name>
</gene>